<evidence type="ECO:0000313" key="1">
    <source>
        <dbReference type="EMBL" id="KAH7908103.1"/>
    </source>
</evidence>
<protein>
    <submittedName>
        <fullName evidence="1">Uncharacterized protein</fullName>
    </submittedName>
</protein>
<gene>
    <name evidence="1" type="ORF">BJ138DRAFT_1103794</name>
</gene>
<evidence type="ECO:0000313" key="2">
    <source>
        <dbReference type="Proteomes" id="UP000790377"/>
    </source>
</evidence>
<dbReference type="EMBL" id="MU267847">
    <property type="protein sequence ID" value="KAH7908103.1"/>
    <property type="molecule type" value="Genomic_DNA"/>
</dbReference>
<dbReference type="Proteomes" id="UP000790377">
    <property type="component" value="Unassembled WGS sequence"/>
</dbReference>
<organism evidence="1 2">
    <name type="scientific">Hygrophoropsis aurantiaca</name>
    <dbReference type="NCBI Taxonomy" id="72124"/>
    <lineage>
        <taxon>Eukaryota</taxon>
        <taxon>Fungi</taxon>
        <taxon>Dikarya</taxon>
        <taxon>Basidiomycota</taxon>
        <taxon>Agaricomycotina</taxon>
        <taxon>Agaricomycetes</taxon>
        <taxon>Agaricomycetidae</taxon>
        <taxon>Boletales</taxon>
        <taxon>Coniophorineae</taxon>
        <taxon>Hygrophoropsidaceae</taxon>
        <taxon>Hygrophoropsis</taxon>
    </lineage>
</organism>
<comment type="caution">
    <text evidence="1">The sequence shown here is derived from an EMBL/GenBank/DDBJ whole genome shotgun (WGS) entry which is preliminary data.</text>
</comment>
<keyword evidence="2" id="KW-1185">Reference proteome</keyword>
<name>A0ACB8A4X2_9AGAM</name>
<accession>A0ACB8A4X2</accession>
<sequence length="532" mass="57974">MGKNKNVRPSIQRLKGQLARRLKAQKKNKNNVDESSEGKKRPGTMGDSESQNEISVTKKPRLANSNETLSSSVKNDSAEESEAEDALIHENSEVENHDSPKETVHRVLENEAASHETDSKDTDVECISSQGEDDEEPKLTVRKSGRKRRAMAKAAAAKSKAAELKPTVPVNSEEIRKDTTEETPPPEETIEPGALLKDYSEVDERDVMLKKTYAGLDPLPKYSSAVKLTGSGLCGMTISISNWVKDKNATINKQWVVFFNRFVLQAITFKSFGDAINLSRFSPTLVQAKTSPKQRNTIFAVEDGGQWRTALCFSVMVCTSSNLGRPILAQTGAPRKEIAGYFLSQEFERFAGAAGVICGETELWSSMYNSAFKFSTLSGTVNSGITEPRAPRPSATPTKTGGMFSAATSPIAVQNVQRRSVLAHDAVVPIYDYREEKVFDPAIHTNPTSRFRPISSHLDVPVDSLMLVAYTMSRYNRDAGNPSTAVGGNIMWVAVLGLPENATLPGDNSLFKSFKASSQGGSPSKSKGKAKA</sequence>
<proteinExistence type="predicted"/>
<reference evidence="1" key="1">
    <citation type="journal article" date="2021" name="New Phytol.">
        <title>Evolutionary innovations through gain and loss of genes in the ectomycorrhizal Boletales.</title>
        <authorList>
            <person name="Wu G."/>
            <person name="Miyauchi S."/>
            <person name="Morin E."/>
            <person name="Kuo A."/>
            <person name="Drula E."/>
            <person name="Varga T."/>
            <person name="Kohler A."/>
            <person name="Feng B."/>
            <person name="Cao Y."/>
            <person name="Lipzen A."/>
            <person name="Daum C."/>
            <person name="Hundley H."/>
            <person name="Pangilinan J."/>
            <person name="Johnson J."/>
            <person name="Barry K."/>
            <person name="LaButti K."/>
            <person name="Ng V."/>
            <person name="Ahrendt S."/>
            <person name="Min B."/>
            <person name="Choi I.G."/>
            <person name="Park H."/>
            <person name="Plett J.M."/>
            <person name="Magnuson J."/>
            <person name="Spatafora J.W."/>
            <person name="Nagy L.G."/>
            <person name="Henrissat B."/>
            <person name="Grigoriev I.V."/>
            <person name="Yang Z.L."/>
            <person name="Xu J."/>
            <person name="Martin F.M."/>
        </authorList>
    </citation>
    <scope>NUCLEOTIDE SEQUENCE</scope>
    <source>
        <strain evidence="1">ATCC 28755</strain>
    </source>
</reference>